<organism evidence="3">
    <name type="scientific">Fusarium oxysporum (strain Fo5176)</name>
    <name type="common">Fusarium vascular wilt</name>
    <dbReference type="NCBI Taxonomy" id="660025"/>
    <lineage>
        <taxon>Eukaryota</taxon>
        <taxon>Fungi</taxon>
        <taxon>Dikarya</taxon>
        <taxon>Ascomycota</taxon>
        <taxon>Pezizomycotina</taxon>
        <taxon>Sordariomycetes</taxon>
        <taxon>Hypocreomycetidae</taxon>
        <taxon>Hypocreales</taxon>
        <taxon>Nectriaceae</taxon>
        <taxon>Fusarium</taxon>
        <taxon>Fusarium oxysporum species complex</taxon>
    </lineage>
</organism>
<name>F9F5H8_FUSOF</name>
<gene>
    <name evidence="3" type="ORF">FOXB_01653</name>
</gene>
<feature type="region of interest" description="Disordered" evidence="2">
    <location>
        <begin position="42"/>
        <end position="61"/>
    </location>
</feature>
<evidence type="ECO:0000256" key="1">
    <source>
        <dbReference type="ARBA" id="ARBA00023242"/>
    </source>
</evidence>
<accession>F9F5H8</accession>
<evidence type="ECO:0000256" key="2">
    <source>
        <dbReference type="SAM" id="MobiDB-lite"/>
    </source>
</evidence>
<keyword evidence="1" id="KW-0539">Nucleus</keyword>
<dbReference type="GO" id="GO:0005634">
    <property type="term" value="C:nucleus"/>
    <property type="evidence" value="ECO:0007669"/>
    <property type="project" value="TreeGrafter"/>
</dbReference>
<dbReference type="EMBL" id="AFQF01000527">
    <property type="protein sequence ID" value="EGU87859.1"/>
    <property type="molecule type" value="Genomic_DNA"/>
</dbReference>
<dbReference type="GO" id="GO:0000976">
    <property type="term" value="F:transcription cis-regulatory region binding"/>
    <property type="evidence" value="ECO:0007669"/>
    <property type="project" value="TreeGrafter"/>
</dbReference>
<proteinExistence type="predicted"/>
<comment type="caution">
    <text evidence="3">The sequence shown here is derived from an EMBL/GenBank/DDBJ whole genome shotgun (WGS) entry which is preliminary data.</text>
</comment>
<dbReference type="PANTHER" id="PTHR37534:SF2">
    <property type="entry name" value="N-ACETYLTRANSFERASE DOMAIN-CONTAINING PROTEIN"/>
    <property type="match status" value="1"/>
</dbReference>
<dbReference type="STRING" id="660025.F9F5H8"/>
<protein>
    <submittedName>
        <fullName evidence="3">Uncharacterized protein</fullName>
    </submittedName>
</protein>
<dbReference type="OrthoDB" id="4525710at2759"/>
<sequence length="379" mass="43889">MSSMTFDEPDLGQHQHQPAKFTGSRCRCIFNSPSKFQRLNINKRDSDNLQRTPKKQPSIPSGKHIAISWKLTELPFFAMAAGNRSITHGLAEQLERIHRNSRRFISLDLCDERRHFQLVVPLRARHHPPLLYAIFALSARHLSRLPKYKTPQGILYQGQLLPKLTPRDAVEYTLKCIPALRDFHLIQDDEKLESIIATAVILRQLEEIDDEEDQEQERNQRRNAKPQVNFLAIIDAVLRSPPSRTLFGRRSLIQAAYWMAVRQELYHSFTKRHPPKMILDPEYGHGASKANKIVLHTAQVAKWRWADGSEQEWLRLQKQGEVLEEEALKEYQPFYVRPADRSNGEIFPIIWYSSALEVTTMQLSTIAKMVLMAENPFLG</sequence>
<dbReference type="AlphaFoldDB" id="F9F5H8"/>
<dbReference type="PANTHER" id="PTHR37534">
    <property type="entry name" value="TRANSCRIPTIONAL ACTIVATOR PROTEIN UGA3"/>
    <property type="match status" value="1"/>
</dbReference>
<evidence type="ECO:0000313" key="3">
    <source>
        <dbReference type="EMBL" id="EGU87859.1"/>
    </source>
</evidence>
<reference evidence="3" key="1">
    <citation type="journal article" date="2012" name="Mol. Plant Microbe Interact.">
        <title>A highly conserved effector in Fusarium oxysporum is required for full virulence on Arabidopsis.</title>
        <authorList>
            <person name="Thatcher L.F."/>
            <person name="Gardiner D.M."/>
            <person name="Kazan K."/>
            <person name="Manners J."/>
        </authorList>
    </citation>
    <scope>NUCLEOTIDE SEQUENCE [LARGE SCALE GENOMIC DNA]</scope>
    <source>
        <strain evidence="3">Fo5176</strain>
    </source>
</reference>
<dbReference type="GO" id="GO:0045944">
    <property type="term" value="P:positive regulation of transcription by RNA polymerase II"/>
    <property type="evidence" value="ECO:0007669"/>
    <property type="project" value="TreeGrafter"/>
</dbReference>
<dbReference type="GO" id="GO:0003700">
    <property type="term" value="F:DNA-binding transcription factor activity"/>
    <property type="evidence" value="ECO:0007669"/>
    <property type="project" value="TreeGrafter"/>
</dbReference>